<keyword evidence="1" id="KW-0472">Membrane</keyword>
<comment type="caution">
    <text evidence="2">The sequence shown here is derived from an EMBL/GenBank/DDBJ whole genome shotgun (WGS) entry which is preliminary data.</text>
</comment>
<proteinExistence type="predicted"/>
<feature type="transmembrane region" description="Helical" evidence="1">
    <location>
        <begin position="38"/>
        <end position="58"/>
    </location>
</feature>
<keyword evidence="1" id="KW-1133">Transmembrane helix</keyword>
<gene>
    <name evidence="2" type="ORF">E5S67_02934</name>
</gene>
<evidence type="ECO:0000256" key="1">
    <source>
        <dbReference type="SAM" id="Phobius"/>
    </source>
</evidence>
<feature type="transmembrane region" description="Helical" evidence="1">
    <location>
        <begin position="12"/>
        <end position="32"/>
    </location>
</feature>
<keyword evidence="1" id="KW-0812">Transmembrane</keyword>
<evidence type="ECO:0000313" key="2">
    <source>
        <dbReference type="EMBL" id="NQE35204.1"/>
    </source>
</evidence>
<accession>A0ABX2CXQ7</accession>
<evidence type="ECO:0000313" key="3">
    <source>
        <dbReference type="Proteomes" id="UP000702425"/>
    </source>
</evidence>
<sequence length="63" mass="6594">MLEMDRYVFRGLMFFLCCSATAATFAALAIGLRANGDAPVNLTTLASTLFGFAIALAAKTKGS</sequence>
<protein>
    <submittedName>
        <fullName evidence="2">Uncharacterized protein</fullName>
    </submittedName>
</protein>
<organism evidence="2 3">
    <name type="scientific">Microcoleus asticus IPMA8</name>
    <dbReference type="NCBI Taxonomy" id="2563858"/>
    <lineage>
        <taxon>Bacteria</taxon>
        <taxon>Bacillati</taxon>
        <taxon>Cyanobacteriota</taxon>
        <taxon>Cyanophyceae</taxon>
        <taxon>Oscillatoriophycideae</taxon>
        <taxon>Oscillatoriales</taxon>
        <taxon>Microcoleaceae</taxon>
        <taxon>Microcoleus</taxon>
        <taxon>Microcoleus asticus</taxon>
    </lineage>
</organism>
<dbReference type="EMBL" id="SRRZ01000049">
    <property type="protein sequence ID" value="NQE35204.1"/>
    <property type="molecule type" value="Genomic_DNA"/>
</dbReference>
<dbReference type="Proteomes" id="UP000702425">
    <property type="component" value="Unassembled WGS sequence"/>
</dbReference>
<reference evidence="2 3" key="1">
    <citation type="journal article" date="2020" name="Sci. Rep.">
        <title>A novel cyanobacterial geosmin producer, revising GeoA distribution and dispersion patterns in Bacteria.</title>
        <authorList>
            <person name="Churro C."/>
            <person name="Semedo-Aguiar A.P."/>
            <person name="Silva A.D."/>
            <person name="Pereira-Leal J.B."/>
            <person name="Leite R.B."/>
        </authorList>
    </citation>
    <scope>NUCLEOTIDE SEQUENCE [LARGE SCALE GENOMIC DNA]</scope>
    <source>
        <strain evidence="2 3">IPMA8</strain>
    </source>
</reference>
<name>A0ABX2CXQ7_9CYAN</name>
<keyword evidence="3" id="KW-1185">Reference proteome</keyword>
<dbReference type="RefSeq" id="WP_172188414.1">
    <property type="nucleotide sequence ID" value="NZ_CAWPPK010000262.1"/>
</dbReference>